<gene>
    <name evidence="1" type="ORF">PZE19_24735</name>
</gene>
<dbReference type="Proteomes" id="UP001216907">
    <property type="component" value="Unassembled WGS sequence"/>
</dbReference>
<keyword evidence="2" id="KW-1185">Reference proteome</keyword>
<keyword evidence="1" id="KW-0224">Dipeptidase</keyword>
<dbReference type="EMBL" id="JARRAG010000002">
    <property type="protein sequence ID" value="MDG3006987.1"/>
    <property type="molecule type" value="Genomic_DNA"/>
</dbReference>
<organism evidence="1 2">
    <name type="scientific">Paludisphaera mucosa</name>
    <dbReference type="NCBI Taxonomy" id="3030827"/>
    <lineage>
        <taxon>Bacteria</taxon>
        <taxon>Pseudomonadati</taxon>
        <taxon>Planctomycetota</taxon>
        <taxon>Planctomycetia</taxon>
        <taxon>Isosphaerales</taxon>
        <taxon>Isosphaeraceae</taxon>
        <taxon>Paludisphaera</taxon>
    </lineage>
</organism>
<sequence length="364" mass="40205">MRTLIDGHLDLAWNALGWDRDVTLDLDALNGREAKLTDHPARGRATTTLPEMRRGGVAVCQATVLCRAKAVSRWDEFAQGPPRANLDWCNQDIASAAARGQLAYYERLERRGLLRPIRTRSELDDHWSRWDADPATTPIGFILAMEGCDPIVEPDRADEWWDLGLRSANLAHYGASRYAVGTGGEGPLTPAGRELLREFERLGMILDVTHLSDEGFFQALDAFSGPVLASHNNCRALVPAQRQFSDEQLKLLIARDAVVGVALDAWMLHPGWVRHETSRSVVGLEALVDHIDHVCQLAGDDRHVAIGSDLDGGFGTEQTPTGLDRISDLQKLDALLAARGYADAAIDAVFHGNWLRFFREHLPA</sequence>
<dbReference type="PANTHER" id="PTHR10443">
    <property type="entry name" value="MICROSOMAL DIPEPTIDASE"/>
    <property type="match status" value="1"/>
</dbReference>
<dbReference type="InterPro" id="IPR008257">
    <property type="entry name" value="Pept_M19"/>
</dbReference>
<reference evidence="1 2" key="1">
    <citation type="submission" date="2023-03" db="EMBL/GenBank/DDBJ databases">
        <title>Paludisphaera mucosa sp. nov. a novel planctomycete from northern fen.</title>
        <authorList>
            <person name="Ivanova A."/>
        </authorList>
    </citation>
    <scope>NUCLEOTIDE SEQUENCE [LARGE SCALE GENOMIC DNA]</scope>
    <source>
        <strain evidence="1 2">Pla2</strain>
    </source>
</reference>
<dbReference type="RefSeq" id="WP_277863277.1">
    <property type="nucleotide sequence ID" value="NZ_JARRAG010000002.1"/>
</dbReference>
<keyword evidence="1" id="KW-0378">Hydrolase</keyword>
<comment type="caution">
    <text evidence="1">The sequence shown here is derived from an EMBL/GenBank/DDBJ whole genome shotgun (WGS) entry which is preliminary data.</text>
</comment>
<accession>A0ABT6FHD8</accession>
<proteinExistence type="predicted"/>
<dbReference type="EC" id="3.4.13.-" evidence="1"/>
<evidence type="ECO:0000313" key="1">
    <source>
        <dbReference type="EMBL" id="MDG3006987.1"/>
    </source>
</evidence>
<dbReference type="PROSITE" id="PS51365">
    <property type="entry name" value="RENAL_DIPEPTIDASE_2"/>
    <property type="match status" value="1"/>
</dbReference>
<dbReference type="Pfam" id="PF01244">
    <property type="entry name" value="Peptidase_M19"/>
    <property type="match status" value="1"/>
</dbReference>
<dbReference type="PANTHER" id="PTHR10443:SF12">
    <property type="entry name" value="DIPEPTIDASE"/>
    <property type="match status" value="1"/>
</dbReference>
<dbReference type="InterPro" id="IPR032466">
    <property type="entry name" value="Metal_Hydrolase"/>
</dbReference>
<dbReference type="SUPFAM" id="SSF51556">
    <property type="entry name" value="Metallo-dependent hydrolases"/>
    <property type="match status" value="1"/>
</dbReference>
<keyword evidence="1" id="KW-0645">Protease</keyword>
<dbReference type="GO" id="GO:0016805">
    <property type="term" value="F:dipeptidase activity"/>
    <property type="evidence" value="ECO:0007669"/>
    <property type="project" value="UniProtKB-KW"/>
</dbReference>
<name>A0ABT6FHD8_9BACT</name>
<evidence type="ECO:0000313" key="2">
    <source>
        <dbReference type="Proteomes" id="UP001216907"/>
    </source>
</evidence>
<dbReference type="Gene3D" id="3.20.20.140">
    <property type="entry name" value="Metal-dependent hydrolases"/>
    <property type="match status" value="1"/>
</dbReference>
<protein>
    <submittedName>
        <fullName evidence="1">Membrane dipeptidase</fullName>
        <ecNumber evidence="1">3.4.13.-</ecNumber>
    </submittedName>
</protein>